<dbReference type="GO" id="GO:0005886">
    <property type="term" value="C:plasma membrane"/>
    <property type="evidence" value="ECO:0007669"/>
    <property type="project" value="UniProtKB-SubCell"/>
</dbReference>
<keyword evidence="5 6" id="KW-0472">Membrane</keyword>
<evidence type="ECO:0000313" key="7">
    <source>
        <dbReference type="EMBL" id="MFC6827044.1"/>
    </source>
</evidence>
<gene>
    <name evidence="7" type="ORF">ACFQEV_18875</name>
</gene>
<dbReference type="PIRSF" id="PIRSF035875">
    <property type="entry name" value="RNase_BN"/>
    <property type="match status" value="1"/>
</dbReference>
<comment type="subcellular location">
    <subcellularLocation>
        <location evidence="1">Cell membrane</location>
        <topology evidence="1">Multi-pass membrane protein</topology>
    </subcellularLocation>
</comment>
<evidence type="ECO:0000256" key="2">
    <source>
        <dbReference type="ARBA" id="ARBA00022475"/>
    </source>
</evidence>
<feature type="transmembrane region" description="Helical" evidence="6">
    <location>
        <begin position="30"/>
        <end position="49"/>
    </location>
</feature>
<accession>A0ABD5U7B7</accession>
<comment type="caution">
    <text evidence="7">The sequence shown here is derived from an EMBL/GenBank/DDBJ whole genome shotgun (WGS) entry which is preliminary data.</text>
</comment>
<evidence type="ECO:0000313" key="8">
    <source>
        <dbReference type="Proteomes" id="UP001596408"/>
    </source>
</evidence>
<feature type="transmembrane region" description="Helical" evidence="6">
    <location>
        <begin position="218"/>
        <end position="247"/>
    </location>
</feature>
<dbReference type="PANTHER" id="PTHR30213:SF0">
    <property type="entry name" value="UPF0761 MEMBRANE PROTEIN YIHY"/>
    <property type="match status" value="1"/>
</dbReference>
<protein>
    <submittedName>
        <fullName evidence="7">YhjD/YihY/BrkB family envelope integrity protein</fullName>
    </submittedName>
</protein>
<dbReference type="EMBL" id="JBHSXH010000015">
    <property type="protein sequence ID" value="MFC6827044.1"/>
    <property type="molecule type" value="Genomic_DNA"/>
</dbReference>
<dbReference type="AlphaFoldDB" id="A0ABD5U7B7"/>
<evidence type="ECO:0000256" key="6">
    <source>
        <dbReference type="SAM" id="Phobius"/>
    </source>
</evidence>
<dbReference type="InterPro" id="IPR017039">
    <property type="entry name" value="Virul_fac_BrkB"/>
</dbReference>
<organism evidence="7 8">
    <name type="scientific">Halopelagius fulvigenes</name>
    <dbReference type="NCBI Taxonomy" id="1198324"/>
    <lineage>
        <taxon>Archaea</taxon>
        <taxon>Methanobacteriati</taxon>
        <taxon>Methanobacteriota</taxon>
        <taxon>Stenosarchaea group</taxon>
        <taxon>Halobacteria</taxon>
        <taxon>Halobacteriales</taxon>
        <taxon>Haloferacaceae</taxon>
    </lineage>
</organism>
<keyword evidence="3 6" id="KW-0812">Transmembrane</keyword>
<evidence type="ECO:0000256" key="3">
    <source>
        <dbReference type="ARBA" id="ARBA00022692"/>
    </source>
</evidence>
<name>A0ABD5U7B7_9EURY</name>
<sequence>MSYLGGRFDFLLAVLRATQEHDVEYPAASLAYYGFVSLFPLLLLVLTLVNRSAAVRVHEVTPPFLTPDVQQLVWEAAVTSSGRLGATVLAIVVLGWSGANVAVGFLTVVERVEGEDDRSHSEQLRGAVAVLLSLVLALSLILCTSVVFSLFPNSPFVSAAAVVTLLGVLTAAFLPAYYVPARRITEPTAALPGAFIAAVGWTALLVVVHLYAVNASRYAIYGVISGIIIILTSLYTASFVLFLGLIVNETLSGELAAADADADSAFDTG</sequence>
<keyword evidence="2" id="KW-1003">Cell membrane</keyword>
<keyword evidence="4 6" id="KW-1133">Transmembrane helix</keyword>
<dbReference type="RefSeq" id="WP_379699382.1">
    <property type="nucleotide sequence ID" value="NZ_JBHSXH010000015.1"/>
</dbReference>
<feature type="transmembrane region" description="Helical" evidence="6">
    <location>
        <begin position="191"/>
        <end position="212"/>
    </location>
</feature>
<proteinExistence type="predicted"/>
<evidence type="ECO:0000256" key="4">
    <source>
        <dbReference type="ARBA" id="ARBA00022989"/>
    </source>
</evidence>
<evidence type="ECO:0000256" key="1">
    <source>
        <dbReference type="ARBA" id="ARBA00004651"/>
    </source>
</evidence>
<reference evidence="7 8" key="1">
    <citation type="journal article" date="2019" name="Int. J. Syst. Evol. Microbiol.">
        <title>The Global Catalogue of Microorganisms (GCM) 10K type strain sequencing project: providing services to taxonomists for standard genome sequencing and annotation.</title>
        <authorList>
            <consortium name="The Broad Institute Genomics Platform"/>
            <consortium name="The Broad Institute Genome Sequencing Center for Infectious Disease"/>
            <person name="Wu L."/>
            <person name="Ma J."/>
        </authorList>
    </citation>
    <scope>NUCLEOTIDE SEQUENCE [LARGE SCALE GENOMIC DNA]</scope>
    <source>
        <strain evidence="7 8">YIM 94188</strain>
    </source>
</reference>
<keyword evidence="8" id="KW-1185">Reference proteome</keyword>
<feature type="transmembrane region" description="Helical" evidence="6">
    <location>
        <begin position="128"/>
        <end position="151"/>
    </location>
</feature>
<dbReference type="Pfam" id="PF03631">
    <property type="entry name" value="Virul_fac_BrkB"/>
    <property type="match status" value="1"/>
</dbReference>
<dbReference type="Proteomes" id="UP001596408">
    <property type="component" value="Unassembled WGS sequence"/>
</dbReference>
<dbReference type="PANTHER" id="PTHR30213">
    <property type="entry name" value="INNER MEMBRANE PROTEIN YHJD"/>
    <property type="match status" value="1"/>
</dbReference>
<feature type="transmembrane region" description="Helical" evidence="6">
    <location>
        <begin position="157"/>
        <end position="179"/>
    </location>
</feature>
<evidence type="ECO:0000256" key="5">
    <source>
        <dbReference type="ARBA" id="ARBA00023136"/>
    </source>
</evidence>